<sequence>MAVETLLNSSFLQVFLWERFKGVEVSPLPYSKAKQSVDSDDGSYVPKRLPLICRWSRRMQRKGQNFLELLDNVESFIFRPYCALSEGFKHIPFYADSDDLIEVPATTARAHRVRRQLGFDQGVPSDPSHGDPFSLHKVLWTGDNIPEDGGLFALALADKRRTGGLSKAYRNYWNRYFASFS</sequence>
<evidence type="ECO:0000313" key="2">
    <source>
        <dbReference type="Proteomes" id="UP000250321"/>
    </source>
</evidence>
<proteinExistence type="predicted"/>
<organism evidence="1 2">
    <name type="scientific">Prunus yedoensis var. nudiflora</name>
    <dbReference type="NCBI Taxonomy" id="2094558"/>
    <lineage>
        <taxon>Eukaryota</taxon>
        <taxon>Viridiplantae</taxon>
        <taxon>Streptophyta</taxon>
        <taxon>Embryophyta</taxon>
        <taxon>Tracheophyta</taxon>
        <taxon>Spermatophyta</taxon>
        <taxon>Magnoliopsida</taxon>
        <taxon>eudicotyledons</taxon>
        <taxon>Gunneridae</taxon>
        <taxon>Pentapetalae</taxon>
        <taxon>rosids</taxon>
        <taxon>fabids</taxon>
        <taxon>Rosales</taxon>
        <taxon>Rosaceae</taxon>
        <taxon>Amygdaloideae</taxon>
        <taxon>Amygdaleae</taxon>
        <taxon>Prunus</taxon>
    </lineage>
</organism>
<comment type="caution">
    <text evidence="1">The sequence shown here is derived from an EMBL/GenBank/DDBJ whole genome shotgun (WGS) entry which is preliminary data.</text>
</comment>
<dbReference type="EMBL" id="PJQY01000839">
    <property type="protein sequence ID" value="PQQ07626.1"/>
    <property type="molecule type" value="Genomic_DNA"/>
</dbReference>
<keyword evidence="2" id="KW-1185">Reference proteome</keyword>
<accession>A0A315A0P7</accession>
<protein>
    <submittedName>
        <fullName evidence="1">Uncharacterized protein</fullName>
    </submittedName>
</protein>
<name>A0A315A0P7_PRUYE</name>
<reference evidence="1 2" key="1">
    <citation type="submission" date="2018-02" db="EMBL/GenBank/DDBJ databases">
        <title>Draft genome of wild Prunus yedoensis var. nudiflora.</title>
        <authorList>
            <person name="Baek S."/>
            <person name="Kim J.-H."/>
            <person name="Choi K."/>
            <person name="Kim G.-B."/>
            <person name="Cho A."/>
            <person name="Jang H."/>
            <person name="Shin C.-H."/>
            <person name="Yu H.-J."/>
            <person name="Mun J.-H."/>
        </authorList>
    </citation>
    <scope>NUCLEOTIDE SEQUENCE [LARGE SCALE GENOMIC DNA]</scope>
    <source>
        <strain evidence="2">cv. Jeju island</strain>
        <tissue evidence="1">Leaf</tissue>
    </source>
</reference>
<dbReference type="AlphaFoldDB" id="A0A315A0P7"/>
<dbReference type="Proteomes" id="UP000250321">
    <property type="component" value="Unassembled WGS sequence"/>
</dbReference>
<evidence type="ECO:0000313" key="1">
    <source>
        <dbReference type="EMBL" id="PQQ07626.1"/>
    </source>
</evidence>
<gene>
    <name evidence="1" type="ORF">Pyn_10136</name>
</gene>
<dbReference type="OrthoDB" id="1194658at2759"/>